<dbReference type="InterPro" id="IPR020841">
    <property type="entry name" value="PKS_Beta-ketoAc_synthase_dom"/>
</dbReference>
<dbReference type="InterPro" id="IPR014031">
    <property type="entry name" value="Ketoacyl_synth_C"/>
</dbReference>
<dbReference type="SUPFAM" id="SSF53901">
    <property type="entry name" value="Thiolase-like"/>
    <property type="match status" value="2"/>
</dbReference>
<dbReference type="Pfam" id="PF02801">
    <property type="entry name" value="Ketoacyl-synt_C"/>
    <property type="match status" value="1"/>
</dbReference>
<dbReference type="PROSITE" id="PS52004">
    <property type="entry name" value="KS3_2"/>
    <property type="match status" value="1"/>
</dbReference>
<dbReference type="AlphaFoldDB" id="A0AAP9Y2W2"/>
<organism evidence="5 6">
    <name type="scientific">Burkholderia glumae</name>
    <name type="common">Pseudomonas glumae</name>
    <dbReference type="NCBI Taxonomy" id="337"/>
    <lineage>
        <taxon>Bacteria</taxon>
        <taxon>Pseudomonadati</taxon>
        <taxon>Pseudomonadota</taxon>
        <taxon>Betaproteobacteria</taxon>
        <taxon>Burkholderiales</taxon>
        <taxon>Burkholderiaceae</taxon>
        <taxon>Burkholderia</taxon>
    </lineage>
</organism>
<evidence type="ECO:0000259" key="4">
    <source>
        <dbReference type="PROSITE" id="PS52004"/>
    </source>
</evidence>
<dbReference type="Gene3D" id="3.40.47.10">
    <property type="match status" value="1"/>
</dbReference>
<reference evidence="5 6" key="1">
    <citation type="submission" date="2020-12" db="EMBL/GenBank/DDBJ databases">
        <title>FDA dAtabase for Regulatory Grade micrObial Sequences (FDA-ARGOS): Supporting development and validation of Infectious Disease Dx tests.</title>
        <authorList>
            <person name="Minogue T."/>
            <person name="Wolcott M."/>
            <person name="Wasieloski L."/>
            <person name="Aguilar W."/>
            <person name="Moore D."/>
            <person name="Jaissle J."/>
            <person name="Tallon L."/>
            <person name="Sadzewicz L."/>
            <person name="Zhao X."/>
            <person name="Boylan J."/>
            <person name="Ott S."/>
            <person name="Bowen H."/>
            <person name="Vavikolanu K."/>
            <person name="Mehta A."/>
            <person name="Aluvathingal J."/>
            <person name="Nadendla S."/>
            <person name="Yan Y."/>
            <person name="Sichtig H."/>
        </authorList>
    </citation>
    <scope>NUCLEOTIDE SEQUENCE [LARGE SCALE GENOMIC DNA]</scope>
    <source>
        <strain evidence="5 6">FDAARGOS_949</strain>
    </source>
</reference>
<evidence type="ECO:0000256" key="2">
    <source>
        <dbReference type="ARBA" id="ARBA00022679"/>
    </source>
</evidence>
<proteinExistence type="inferred from homology"/>
<evidence type="ECO:0000313" key="6">
    <source>
        <dbReference type="Proteomes" id="UP000594892"/>
    </source>
</evidence>
<dbReference type="InterPro" id="IPR016039">
    <property type="entry name" value="Thiolase-like"/>
</dbReference>
<dbReference type="GO" id="GO:0006633">
    <property type="term" value="P:fatty acid biosynthetic process"/>
    <property type="evidence" value="ECO:0007669"/>
    <property type="project" value="TreeGrafter"/>
</dbReference>
<dbReference type="PANTHER" id="PTHR11712:SF347">
    <property type="entry name" value="BETA KETOACYL-ACYL CARRIER PROTEIN SYNTHASE"/>
    <property type="match status" value="1"/>
</dbReference>
<keyword evidence="2 3" id="KW-0808">Transferase</keyword>
<protein>
    <submittedName>
        <fullName evidence="5">Beta-ketoacyl synthase</fullName>
    </submittedName>
</protein>
<dbReference type="GO" id="GO:0004315">
    <property type="term" value="F:3-oxoacyl-[acyl-carrier-protein] synthase activity"/>
    <property type="evidence" value="ECO:0007669"/>
    <property type="project" value="TreeGrafter"/>
</dbReference>
<dbReference type="Pfam" id="PF00109">
    <property type="entry name" value="ketoacyl-synt"/>
    <property type="match status" value="1"/>
</dbReference>
<dbReference type="InterPro" id="IPR014030">
    <property type="entry name" value="Ketoacyl_synth_N"/>
</dbReference>
<evidence type="ECO:0000256" key="3">
    <source>
        <dbReference type="RuleBase" id="RU003694"/>
    </source>
</evidence>
<evidence type="ECO:0000256" key="1">
    <source>
        <dbReference type="ARBA" id="ARBA00008467"/>
    </source>
</evidence>
<sequence>MSPPVAITGIGLISPAGSTPAALWAALAGRAELRGPWPKRSLAAYPVDNCVAIPEAQWRALDVARGGVENRAAALARFAVERCLEAAGLAHGGPAEPAAGAAPAGMRIGCVLGTTTAGVEVAENALLGRHGGEAAGVAEFDASRLLPGDAARWQGPLAVLSTACSSGLLAPSLAIDALLAGEADAMVAGGVDVLLEYTVCGFNGLRVATRDACRPFDASRQGVVLSEGAACVCLERLDAALARRATIHAVVSARAAGCDAAHATAPDIEGVARTLIAALTAPAAHGGRAARPAGVFAHGTGTPTNDIAEITALRAAFAAAFGSDALPPVTSIKATLGHPQAAAGAFSLAAACLALRHRSLPPTANLQARDAALGDAPIVDGAGWPLEGASVLVDAFGFGGNNCVMVLTDPAALHELEEGAA</sequence>
<evidence type="ECO:0000313" key="5">
    <source>
        <dbReference type="EMBL" id="QPQ93516.1"/>
    </source>
</evidence>
<gene>
    <name evidence="5" type="ORF">I6H06_14865</name>
</gene>
<feature type="domain" description="Ketosynthase family 3 (KS3)" evidence="4">
    <location>
        <begin position="2"/>
        <end position="409"/>
    </location>
</feature>
<dbReference type="PANTHER" id="PTHR11712">
    <property type="entry name" value="POLYKETIDE SYNTHASE-RELATED"/>
    <property type="match status" value="1"/>
</dbReference>
<name>A0AAP9Y2W2_BURGL</name>
<dbReference type="Proteomes" id="UP000594892">
    <property type="component" value="Chromosome 2"/>
</dbReference>
<dbReference type="GeneID" id="45698001"/>
<dbReference type="EMBL" id="CP065601">
    <property type="protein sequence ID" value="QPQ93516.1"/>
    <property type="molecule type" value="Genomic_DNA"/>
</dbReference>
<comment type="similarity">
    <text evidence="1 3">Belongs to the thiolase-like superfamily. Beta-ketoacyl-ACP synthases family.</text>
</comment>
<dbReference type="InterPro" id="IPR000794">
    <property type="entry name" value="Beta-ketoacyl_synthase"/>
</dbReference>
<dbReference type="RefSeq" id="WP_045678910.1">
    <property type="nucleotide sequence ID" value="NZ_CP065601.1"/>
</dbReference>
<accession>A0AAP9Y2W2</accession>
<dbReference type="SMART" id="SM00825">
    <property type="entry name" value="PKS_KS"/>
    <property type="match status" value="1"/>
</dbReference>